<dbReference type="PANTHER" id="PTHR11533:SF203">
    <property type="entry name" value="AMINOPEPTIDASE M1-C"/>
    <property type="match status" value="1"/>
</dbReference>
<dbReference type="AlphaFoldDB" id="A0A3L6E075"/>
<reference evidence="5" key="1">
    <citation type="journal article" date="2018" name="Nat. Genet.">
        <title>Extensive intraspecific gene order and gene structural variations between Mo17 and other maize genomes.</title>
        <authorList>
            <person name="Sun S."/>
            <person name="Zhou Y."/>
            <person name="Chen J."/>
            <person name="Shi J."/>
            <person name="Zhao H."/>
            <person name="Zhao H."/>
            <person name="Song W."/>
            <person name="Zhang M."/>
            <person name="Cui Y."/>
            <person name="Dong X."/>
            <person name="Liu H."/>
            <person name="Ma X."/>
            <person name="Jiao Y."/>
            <person name="Wang B."/>
            <person name="Wei X."/>
            <person name="Stein J.C."/>
            <person name="Glaubitz J.C."/>
            <person name="Lu F."/>
            <person name="Yu G."/>
            <person name="Liang C."/>
            <person name="Fengler K."/>
            <person name="Li B."/>
            <person name="Rafalski A."/>
            <person name="Schnable P.S."/>
            <person name="Ware D.H."/>
            <person name="Buckler E.S."/>
            <person name="Lai J."/>
        </authorList>
    </citation>
    <scope>NUCLEOTIDE SEQUENCE [LARGE SCALE GENOMIC DNA]</scope>
    <source>
        <tissue evidence="5">Seedling</tissue>
    </source>
</reference>
<evidence type="ECO:0000256" key="3">
    <source>
        <dbReference type="SAM" id="Phobius"/>
    </source>
</evidence>
<keyword evidence="3" id="KW-1133">Transmembrane helix</keyword>
<feature type="domain" description="ERAP1-like C-terminal" evidence="4">
    <location>
        <begin position="39"/>
        <end position="169"/>
    </location>
</feature>
<feature type="compositionally biased region" description="Polar residues" evidence="2">
    <location>
        <begin position="141"/>
        <end position="152"/>
    </location>
</feature>
<keyword evidence="5" id="KW-0378">Hydrolase</keyword>
<keyword evidence="3" id="KW-0812">Transmembrane</keyword>
<evidence type="ECO:0000259" key="4">
    <source>
        <dbReference type="Pfam" id="PF11838"/>
    </source>
</evidence>
<dbReference type="Gene3D" id="1.25.50.20">
    <property type="match status" value="1"/>
</dbReference>
<keyword evidence="5" id="KW-0645">Protease</keyword>
<dbReference type="InterPro" id="IPR050344">
    <property type="entry name" value="Peptidase_M1_aminopeptidases"/>
</dbReference>
<keyword evidence="3" id="KW-0472">Membrane</keyword>
<dbReference type="GO" id="GO:0004177">
    <property type="term" value="F:aminopeptidase activity"/>
    <property type="evidence" value="ECO:0007669"/>
    <property type="project" value="UniProtKB-KW"/>
</dbReference>
<dbReference type="EMBL" id="NCVQ01000008">
    <property type="protein sequence ID" value="PWZ13733.1"/>
    <property type="molecule type" value="Genomic_DNA"/>
</dbReference>
<proteinExistence type="inferred from homology"/>
<protein>
    <submittedName>
        <fullName evidence="5">Aminopeptidase M1-C</fullName>
    </submittedName>
</protein>
<dbReference type="Proteomes" id="UP000251960">
    <property type="component" value="Chromosome 7"/>
</dbReference>
<evidence type="ECO:0000313" key="5">
    <source>
        <dbReference type="EMBL" id="PWZ13733.1"/>
    </source>
</evidence>
<feature type="region of interest" description="Disordered" evidence="2">
    <location>
        <begin position="140"/>
        <end position="198"/>
    </location>
</feature>
<dbReference type="PANTHER" id="PTHR11533">
    <property type="entry name" value="PROTEASE M1 ZINC METALLOPROTEASE"/>
    <property type="match status" value="1"/>
</dbReference>
<comment type="caution">
    <text evidence="5">The sequence shown here is derived from an EMBL/GenBank/DDBJ whole genome shotgun (WGS) entry which is preliminary data.</text>
</comment>
<comment type="similarity">
    <text evidence="1">Belongs to the peptidase M1 family.</text>
</comment>
<sequence length="198" mass="22614">MRELGVSVSLYMIGTLLFFVLIPERLHYLAAMQNVTASYRSAYNDLLKVYRESDEAEERGRVLSTLCFCKDENIVLESLNLLFTNEFRKQDAYYVLQGLDVETRDTAWVWLKDNWDRVTRKYGDTQAGGFIRYVVHCSPPTRRQQSSPASSQTRKKPEFERTLKQSLENGPDQRKGGSRASRANRGSLNGAGAAAYRP</sequence>
<dbReference type="Pfam" id="PF11838">
    <property type="entry name" value="ERAP1_C"/>
    <property type="match status" value="1"/>
</dbReference>
<feature type="transmembrane region" description="Helical" evidence="3">
    <location>
        <begin position="6"/>
        <end position="23"/>
    </location>
</feature>
<name>A0A3L6E075_MAIZE</name>
<gene>
    <name evidence="5" type="primary">Os09g0362500_1</name>
    <name evidence="5" type="ORF">Zm00014a_036225</name>
</gene>
<evidence type="ECO:0000256" key="2">
    <source>
        <dbReference type="SAM" id="MobiDB-lite"/>
    </source>
</evidence>
<keyword evidence="5" id="KW-0031">Aminopeptidase</keyword>
<organism evidence="5">
    <name type="scientific">Zea mays</name>
    <name type="common">Maize</name>
    <dbReference type="NCBI Taxonomy" id="4577"/>
    <lineage>
        <taxon>Eukaryota</taxon>
        <taxon>Viridiplantae</taxon>
        <taxon>Streptophyta</taxon>
        <taxon>Embryophyta</taxon>
        <taxon>Tracheophyta</taxon>
        <taxon>Spermatophyta</taxon>
        <taxon>Magnoliopsida</taxon>
        <taxon>Liliopsida</taxon>
        <taxon>Poales</taxon>
        <taxon>Poaceae</taxon>
        <taxon>PACMAD clade</taxon>
        <taxon>Panicoideae</taxon>
        <taxon>Andropogonodae</taxon>
        <taxon>Andropogoneae</taxon>
        <taxon>Tripsacinae</taxon>
        <taxon>Zea</taxon>
    </lineage>
</organism>
<evidence type="ECO:0000256" key="1">
    <source>
        <dbReference type="ARBA" id="ARBA00010136"/>
    </source>
</evidence>
<dbReference type="InterPro" id="IPR024571">
    <property type="entry name" value="ERAP1-like_C_dom"/>
</dbReference>
<accession>A0A3L6E075</accession>